<evidence type="ECO:0000256" key="2">
    <source>
        <dbReference type="ARBA" id="ARBA00023002"/>
    </source>
</evidence>
<reference evidence="6 7" key="1">
    <citation type="submission" date="2023-11" db="EMBL/GenBank/DDBJ databases">
        <title>Gilvimarinus fulvus sp. nov., isolated from the surface of Kelp.</title>
        <authorList>
            <person name="Sun Y.Y."/>
            <person name="Gong Y."/>
            <person name="Du Z.J."/>
        </authorList>
    </citation>
    <scope>NUCLEOTIDE SEQUENCE [LARGE SCALE GENOMIC DNA]</scope>
    <source>
        <strain evidence="6 7">SDUM040013</strain>
    </source>
</reference>
<dbReference type="EC" id="1.2.1.-" evidence="6"/>
<dbReference type="PANTHER" id="PTHR43353">
    <property type="entry name" value="SUCCINATE-SEMIALDEHYDE DEHYDROGENASE, MITOCHONDRIAL"/>
    <property type="match status" value="1"/>
</dbReference>
<dbReference type="InterPro" id="IPR029510">
    <property type="entry name" value="Ald_DH_CS_GLU"/>
</dbReference>
<dbReference type="PROSITE" id="PS00070">
    <property type="entry name" value="ALDEHYDE_DEHYDR_CYS"/>
    <property type="match status" value="1"/>
</dbReference>
<dbReference type="InterPro" id="IPR016160">
    <property type="entry name" value="Ald_DH_CS_CYS"/>
</dbReference>
<evidence type="ECO:0000259" key="5">
    <source>
        <dbReference type="Pfam" id="PF00171"/>
    </source>
</evidence>
<evidence type="ECO:0000313" key="6">
    <source>
        <dbReference type="EMBL" id="MDX6849402.1"/>
    </source>
</evidence>
<keyword evidence="7" id="KW-1185">Reference proteome</keyword>
<dbReference type="InterPro" id="IPR016163">
    <property type="entry name" value="Ald_DH_C"/>
</dbReference>
<name>A0ABU4RWZ0_9GAMM</name>
<dbReference type="SUPFAM" id="SSF53720">
    <property type="entry name" value="ALDH-like"/>
    <property type="match status" value="1"/>
</dbReference>
<evidence type="ECO:0000256" key="1">
    <source>
        <dbReference type="ARBA" id="ARBA00009986"/>
    </source>
</evidence>
<feature type="active site" evidence="3">
    <location>
        <position position="258"/>
    </location>
</feature>
<dbReference type="Pfam" id="PF00171">
    <property type="entry name" value="Aldedh"/>
    <property type="match status" value="1"/>
</dbReference>
<dbReference type="Gene3D" id="3.40.605.10">
    <property type="entry name" value="Aldehyde Dehydrogenase, Chain A, domain 1"/>
    <property type="match status" value="1"/>
</dbReference>
<feature type="domain" description="Aldehyde dehydrogenase" evidence="5">
    <location>
        <begin position="22"/>
        <end position="480"/>
    </location>
</feature>
<dbReference type="EMBL" id="JAXAFO010000011">
    <property type="protein sequence ID" value="MDX6849402.1"/>
    <property type="molecule type" value="Genomic_DNA"/>
</dbReference>
<dbReference type="RefSeq" id="WP_302721981.1">
    <property type="nucleotide sequence ID" value="NZ_JAULRU010000418.1"/>
</dbReference>
<sequence>MRKINLKNPTLWTDKCLLSGRWVGVSGENTIIVHNPATGDVVGSVPSLEPEQVEAALIGAQAGFEDWRLRSPDERSSILRRWYDLMLANKEDLATIMTLEQGKPLAEARAEVDYAASFVAWFSEEARRCHGEVIPAQRQHQQLLAVPEPVGVSVAITPWNFPAAMITRKAGAALAAGCSMVVKPSGLTPFSALALGVLAQQAGVPSGVFSVITGDSSMIGEAVAGSPLVKKLSFTGSTGVGRKLMAQCSANLQKLSLELGGNAPFIVFDDADLQKAVEGAIASKFRNAGQTCICPNRFLIQSGVHNKFADLLSEALNRLKIGDGFAEGVQLCSLINDNAVAKVRQHFDDALQKGGQCVLGERPGCLADNRVAPVIVTGISTDMKCWQEETFGPFVAIKTFDSEAEAIELANNTAYGLASYFYSTDASRVLRVSKALRAGMVGVNEGAISNAMAPFGGIGHSGFGREGGRQGIAEYQAIKYICHSQ</sequence>
<accession>A0ABU4RWZ0</accession>
<evidence type="ECO:0000256" key="3">
    <source>
        <dbReference type="PROSITE-ProRule" id="PRU10007"/>
    </source>
</evidence>
<dbReference type="Gene3D" id="3.40.309.10">
    <property type="entry name" value="Aldehyde Dehydrogenase, Chain A, domain 2"/>
    <property type="match status" value="1"/>
</dbReference>
<dbReference type="InterPro" id="IPR015590">
    <property type="entry name" value="Aldehyde_DH_dom"/>
</dbReference>
<keyword evidence="2 4" id="KW-0560">Oxidoreductase</keyword>
<dbReference type="InterPro" id="IPR050740">
    <property type="entry name" value="Aldehyde_DH_Superfamily"/>
</dbReference>
<comment type="caution">
    <text evidence="6">The sequence shown here is derived from an EMBL/GenBank/DDBJ whole genome shotgun (WGS) entry which is preliminary data.</text>
</comment>
<comment type="similarity">
    <text evidence="1 4">Belongs to the aldehyde dehydrogenase family.</text>
</comment>
<dbReference type="InterPro" id="IPR016162">
    <property type="entry name" value="Ald_DH_N"/>
</dbReference>
<proteinExistence type="inferred from homology"/>
<dbReference type="GO" id="GO:0016491">
    <property type="term" value="F:oxidoreductase activity"/>
    <property type="evidence" value="ECO:0007669"/>
    <property type="project" value="UniProtKB-KW"/>
</dbReference>
<protein>
    <submittedName>
        <fullName evidence="6">NAD-dependent succinate-semialdehyde dehydrogenase</fullName>
        <ecNumber evidence="6">1.2.1.-</ecNumber>
    </submittedName>
</protein>
<dbReference type="PROSITE" id="PS00687">
    <property type="entry name" value="ALDEHYDE_DEHYDR_GLU"/>
    <property type="match status" value="1"/>
</dbReference>
<dbReference type="PANTHER" id="PTHR43353:SF5">
    <property type="entry name" value="SUCCINATE-SEMIALDEHYDE DEHYDROGENASE, MITOCHONDRIAL"/>
    <property type="match status" value="1"/>
</dbReference>
<evidence type="ECO:0000256" key="4">
    <source>
        <dbReference type="RuleBase" id="RU003345"/>
    </source>
</evidence>
<organism evidence="6 7">
    <name type="scientific">Gilvimarinus gilvus</name>
    <dbReference type="NCBI Taxonomy" id="3058038"/>
    <lineage>
        <taxon>Bacteria</taxon>
        <taxon>Pseudomonadati</taxon>
        <taxon>Pseudomonadota</taxon>
        <taxon>Gammaproteobacteria</taxon>
        <taxon>Cellvibrionales</taxon>
        <taxon>Cellvibrionaceae</taxon>
        <taxon>Gilvimarinus</taxon>
    </lineage>
</organism>
<gene>
    <name evidence="6" type="ORF">SCD92_08525</name>
</gene>
<dbReference type="CDD" id="cd07103">
    <property type="entry name" value="ALDH_F5_SSADH_GabD"/>
    <property type="match status" value="1"/>
</dbReference>
<evidence type="ECO:0000313" key="7">
    <source>
        <dbReference type="Proteomes" id="UP001273505"/>
    </source>
</evidence>
<dbReference type="Proteomes" id="UP001273505">
    <property type="component" value="Unassembled WGS sequence"/>
</dbReference>
<dbReference type="InterPro" id="IPR016161">
    <property type="entry name" value="Ald_DH/histidinol_DH"/>
</dbReference>